<evidence type="ECO:0000256" key="4">
    <source>
        <dbReference type="PIRNR" id="PIRNR000124"/>
    </source>
</evidence>
<feature type="domain" description="UDP-glucose/GDP-mannose dehydrogenase C-terminal" evidence="5">
    <location>
        <begin position="401"/>
        <end position="494"/>
    </location>
</feature>
<sequence length="495" mass="55151">MPCLRPFGEDRERCFPIAQMVMWISEWTHRTRAGETSSDTLDMYQCKNTAIQQTYKVLDLPRTQPESSISATQEVSPEHQILPLKANLAQYLHQTRPLSLKTAIMVTDTMGKVCIVGVGYVGEHLLEVFSHAHPTIGFDISERRIKELNTKYGELEHVTLTTDEALLDQAQHYLISVPTLIKADHSVDFSFIKSALSTVFRHAKPGNTIVIESSVSVGTTRQLFSSVQHLFNCGMSPERVDPGRTFPAACDIPKIISGLSPKAMTVITDLYSSVFNQVVPVSTPEVAEMTKLFENCYRMINIAYVNEISDSCRKLGIDPNEMIDAAATKPYGFQAFRPGLGVGGHCIPVNPSYLFQTCPDLPILEESTKLMRDRPLRLARELHAHCSSTTLASTDLKPRVLVIGVGFKPGQSVISHSPGIDFATQLNELGCDRLCFYDPLVSQAQLSWMEKLETADFTPEELAADFDVIAICNRQRGVDFNVLDQLPSEMVWSYD</sequence>
<gene>
    <name evidence="6" type="ORF">PV11_06025</name>
</gene>
<dbReference type="InterPro" id="IPR001732">
    <property type="entry name" value="UDP-Glc/GDP-Man_DH_N"/>
</dbReference>
<dbReference type="PIRSF" id="PIRSF500136">
    <property type="entry name" value="UDP_ManNAc_DH"/>
    <property type="match status" value="1"/>
</dbReference>
<organism evidence="6 7">
    <name type="scientific">Exophiala sideris</name>
    <dbReference type="NCBI Taxonomy" id="1016849"/>
    <lineage>
        <taxon>Eukaryota</taxon>
        <taxon>Fungi</taxon>
        <taxon>Dikarya</taxon>
        <taxon>Ascomycota</taxon>
        <taxon>Pezizomycotina</taxon>
        <taxon>Eurotiomycetes</taxon>
        <taxon>Chaetothyriomycetidae</taxon>
        <taxon>Chaetothyriales</taxon>
        <taxon>Herpotrichiellaceae</taxon>
        <taxon>Exophiala</taxon>
    </lineage>
</organism>
<dbReference type="PANTHER" id="PTHR43491">
    <property type="entry name" value="UDP-N-ACETYL-D-MANNOSAMINE DEHYDROGENASE"/>
    <property type="match status" value="1"/>
</dbReference>
<name>A0A0D1X8C8_9EURO</name>
<dbReference type="GO" id="GO:0016616">
    <property type="term" value="F:oxidoreductase activity, acting on the CH-OH group of donors, NAD or NADP as acceptor"/>
    <property type="evidence" value="ECO:0007669"/>
    <property type="project" value="InterPro"/>
</dbReference>
<dbReference type="OrthoDB" id="5059218at2759"/>
<evidence type="ECO:0000259" key="5">
    <source>
        <dbReference type="SMART" id="SM00984"/>
    </source>
</evidence>
<reference evidence="6 7" key="1">
    <citation type="submission" date="2015-01" db="EMBL/GenBank/DDBJ databases">
        <title>The Genome Sequence of Exophiala sideris CBS121828.</title>
        <authorList>
            <consortium name="The Broad Institute Genomics Platform"/>
            <person name="Cuomo C."/>
            <person name="de Hoog S."/>
            <person name="Gorbushina A."/>
            <person name="Stielow B."/>
            <person name="Teixiera M."/>
            <person name="Abouelleil A."/>
            <person name="Chapman S.B."/>
            <person name="Priest M."/>
            <person name="Young S.K."/>
            <person name="Wortman J."/>
            <person name="Nusbaum C."/>
            <person name="Birren B."/>
        </authorList>
    </citation>
    <scope>NUCLEOTIDE SEQUENCE [LARGE SCALE GENOMIC DNA]</scope>
    <source>
        <strain evidence="6 7">CBS 121828</strain>
    </source>
</reference>
<dbReference type="InterPro" id="IPR017476">
    <property type="entry name" value="UDP-Glc/GDP-Man"/>
</dbReference>
<dbReference type="NCBIfam" id="TIGR03026">
    <property type="entry name" value="NDP-sugDHase"/>
    <property type="match status" value="1"/>
</dbReference>
<dbReference type="Pfam" id="PF03721">
    <property type="entry name" value="UDPG_MGDP_dh_N"/>
    <property type="match status" value="1"/>
</dbReference>
<evidence type="ECO:0000313" key="6">
    <source>
        <dbReference type="EMBL" id="KIV84051.1"/>
    </source>
</evidence>
<comment type="similarity">
    <text evidence="1 4">Belongs to the UDP-glucose/GDP-mannose dehydrogenase family.</text>
</comment>
<dbReference type="InterPro" id="IPR014026">
    <property type="entry name" value="UDP-Glc/GDP-Man_DH_dimer"/>
</dbReference>
<keyword evidence="3" id="KW-0520">NAD</keyword>
<dbReference type="Proteomes" id="UP000053599">
    <property type="component" value="Unassembled WGS sequence"/>
</dbReference>
<dbReference type="PANTHER" id="PTHR43491:SF2">
    <property type="entry name" value="UDP-N-ACETYL-D-MANNOSAMINE DEHYDROGENASE"/>
    <property type="match status" value="1"/>
</dbReference>
<dbReference type="InterPro" id="IPR008927">
    <property type="entry name" value="6-PGluconate_DH-like_C_sf"/>
</dbReference>
<protein>
    <recommendedName>
        <fullName evidence="5">UDP-glucose/GDP-mannose dehydrogenase C-terminal domain-containing protein</fullName>
    </recommendedName>
</protein>
<dbReference type="InterPro" id="IPR028359">
    <property type="entry name" value="UDP_ManNAc/GlcNAc_DH"/>
</dbReference>
<dbReference type="Pfam" id="PF00984">
    <property type="entry name" value="UDPG_MGDP_dh"/>
    <property type="match status" value="1"/>
</dbReference>
<dbReference type="AlphaFoldDB" id="A0A0D1X8C8"/>
<accession>A0A0D1X8C8</accession>
<dbReference type="GO" id="GO:0051287">
    <property type="term" value="F:NAD binding"/>
    <property type="evidence" value="ECO:0007669"/>
    <property type="project" value="InterPro"/>
</dbReference>
<dbReference type="SUPFAM" id="SSF52413">
    <property type="entry name" value="UDP-glucose/GDP-mannose dehydrogenase C-terminal domain"/>
    <property type="match status" value="1"/>
</dbReference>
<dbReference type="SUPFAM" id="SSF51735">
    <property type="entry name" value="NAD(P)-binding Rossmann-fold domains"/>
    <property type="match status" value="1"/>
</dbReference>
<evidence type="ECO:0000256" key="1">
    <source>
        <dbReference type="ARBA" id="ARBA00006601"/>
    </source>
</evidence>
<dbReference type="InterPro" id="IPR014027">
    <property type="entry name" value="UDP-Glc/GDP-Man_DH_C"/>
</dbReference>
<dbReference type="PIRSF" id="PIRSF000124">
    <property type="entry name" value="UDPglc_GDPman_dh"/>
    <property type="match status" value="1"/>
</dbReference>
<evidence type="ECO:0000313" key="7">
    <source>
        <dbReference type="Proteomes" id="UP000053599"/>
    </source>
</evidence>
<dbReference type="InterPro" id="IPR036291">
    <property type="entry name" value="NAD(P)-bd_dom_sf"/>
</dbReference>
<dbReference type="STRING" id="1016849.A0A0D1X8C8"/>
<keyword evidence="2" id="KW-0560">Oxidoreductase</keyword>
<dbReference type="GO" id="GO:0016628">
    <property type="term" value="F:oxidoreductase activity, acting on the CH-CH group of donors, NAD or NADP as acceptor"/>
    <property type="evidence" value="ECO:0007669"/>
    <property type="project" value="InterPro"/>
</dbReference>
<evidence type="ECO:0000256" key="3">
    <source>
        <dbReference type="ARBA" id="ARBA00023027"/>
    </source>
</evidence>
<evidence type="ECO:0000256" key="2">
    <source>
        <dbReference type="ARBA" id="ARBA00023002"/>
    </source>
</evidence>
<dbReference type="Gene3D" id="3.40.50.720">
    <property type="entry name" value="NAD(P)-binding Rossmann-like Domain"/>
    <property type="match status" value="2"/>
</dbReference>
<dbReference type="InterPro" id="IPR036220">
    <property type="entry name" value="UDP-Glc/GDP-Man_DH_C_sf"/>
</dbReference>
<proteinExistence type="inferred from homology"/>
<dbReference type="SMART" id="SM00984">
    <property type="entry name" value="UDPG_MGDP_dh_C"/>
    <property type="match status" value="1"/>
</dbReference>
<dbReference type="SUPFAM" id="SSF48179">
    <property type="entry name" value="6-phosphogluconate dehydrogenase C-terminal domain-like"/>
    <property type="match status" value="1"/>
</dbReference>
<dbReference type="HOGENOM" id="CLU_023810_0_1_1"/>
<dbReference type="GO" id="GO:0000271">
    <property type="term" value="P:polysaccharide biosynthetic process"/>
    <property type="evidence" value="ECO:0007669"/>
    <property type="project" value="InterPro"/>
</dbReference>
<dbReference type="EMBL" id="KN846952">
    <property type="protein sequence ID" value="KIV84051.1"/>
    <property type="molecule type" value="Genomic_DNA"/>
</dbReference>